<keyword evidence="2" id="KW-1185">Reference proteome</keyword>
<dbReference type="AlphaFoldDB" id="A0A0X8X6X8"/>
<proteinExistence type="predicted"/>
<evidence type="ECO:0000313" key="2">
    <source>
        <dbReference type="Proteomes" id="UP000218263"/>
    </source>
</evidence>
<evidence type="ECO:0000313" key="1">
    <source>
        <dbReference type="EMBL" id="BAU56192.1"/>
    </source>
</evidence>
<name>A0A0X8X6X8_9SPHI</name>
<dbReference type="GO" id="GO:0008168">
    <property type="term" value="F:methyltransferase activity"/>
    <property type="evidence" value="ECO:0007669"/>
    <property type="project" value="UniProtKB-KW"/>
</dbReference>
<dbReference type="Proteomes" id="UP000218263">
    <property type="component" value="Chromosome"/>
</dbReference>
<dbReference type="CDD" id="cd02440">
    <property type="entry name" value="AdoMet_MTases"/>
    <property type="match status" value="1"/>
</dbReference>
<dbReference type="SUPFAM" id="SSF53335">
    <property type="entry name" value="S-adenosyl-L-methionine-dependent methyltransferases"/>
    <property type="match status" value="1"/>
</dbReference>
<dbReference type="Pfam" id="PF13489">
    <property type="entry name" value="Methyltransf_23"/>
    <property type="match status" value="1"/>
</dbReference>
<dbReference type="KEGG" id="mgot:MgSA37_04389"/>
<reference evidence="1 2" key="1">
    <citation type="submission" date="2015-12" db="EMBL/GenBank/DDBJ databases">
        <title>Genome sequence of Mucilaginibacter gotjawali.</title>
        <authorList>
            <person name="Lee J.S."/>
            <person name="Lee K.C."/>
            <person name="Kim K.K."/>
            <person name="Lee B.W."/>
        </authorList>
    </citation>
    <scope>NUCLEOTIDE SEQUENCE [LARGE SCALE GENOMIC DNA]</scope>
    <source>
        <strain evidence="1 2">SA3-7</strain>
    </source>
</reference>
<sequence>MAEQIISGNVKTAYDEFYQKHDEAWRMLGAKYKAQHIIDVSKGRIFKKVLEVGAGDGSILKFLADANFAEEYHAVEISESGVEHILARNIAGVKSVQEFDGYTLPFERDSFDLIILSHVLEHVEHERMLLRELKRVARHCIIEVPLDYRVGVDKRIKHFLAYGHINVYTPTSLRYLLQTEGFEVEDDLTSLIEPEVTRFNTYINQKKSKSLVKNIKISTEYALKDMLGIVFGKKMNEKLANAYTVLVKKADQQVNIF</sequence>
<dbReference type="PANTHER" id="PTHR43861">
    <property type="entry name" value="TRANS-ACONITATE 2-METHYLTRANSFERASE-RELATED"/>
    <property type="match status" value="1"/>
</dbReference>
<gene>
    <name evidence="1" type="ORF">MgSA37_04389</name>
</gene>
<protein>
    <submittedName>
        <fullName evidence="1">Uncharacterized protein</fullName>
    </submittedName>
</protein>
<dbReference type="InterPro" id="IPR029063">
    <property type="entry name" value="SAM-dependent_MTases_sf"/>
</dbReference>
<dbReference type="GO" id="GO:0032259">
    <property type="term" value="P:methylation"/>
    <property type="evidence" value="ECO:0007669"/>
    <property type="project" value="UniProtKB-KW"/>
</dbReference>
<dbReference type="RefSeq" id="WP_221199400.1">
    <property type="nucleotide sequence ID" value="NZ_AP017313.1"/>
</dbReference>
<dbReference type="EMBL" id="AP017313">
    <property type="protein sequence ID" value="BAU56192.1"/>
    <property type="molecule type" value="Genomic_DNA"/>
</dbReference>
<organism evidence="1 2">
    <name type="scientific">Mucilaginibacter gotjawali</name>
    <dbReference type="NCBI Taxonomy" id="1550579"/>
    <lineage>
        <taxon>Bacteria</taxon>
        <taxon>Pseudomonadati</taxon>
        <taxon>Bacteroidota</taxon>
        <taxon>Sphingobacteriia</taxon>
        <taxon>Sphingobacteriales</taxon>
        <taxon>Sphingobacteriaceae</taxon>
        <taxon>Mucilaginibacter</taxon>
    </lineage>
</organism>
<accession>A0A0X8X6X8</accession>
<dbReference type="Gene3D" id="3.40.50.150">
    <property type="entry name" value="Vaccinia Virus protein VP39"/>
    <property type="match status" value="1"/>
</dbReference>